<feature type="domain" description="Integrase catalytic" evidence="1">
    <location>
        <begin position="150"/>
        <end position="310"/>
    </location>
</feature>
<dbReference type="Proteomes" id="UP000184758">
    <property type="component" value="Unassembled WGS sequence"/>
</dbReference>
<dbReference type="PANTHER" id="PTHR10948">
    <property type="entry name" value="TRANSPOSASE"/>
    <property type="match status" value="1"/>
</dbReference>
<dbReference type="SUPFAM" id="SSF53098">
    <property type="entry name" value="Ribonuclease H-like"/>
    <property type="match status" value="1"/>
</dbReference>
<dbReference type="OrthoDB" id="9776104at2"/>
<dbReference type="GO" id="GO:0015074">
    <property type="term" value="P:DNA integration"/>
    <property type="evidence" value="ECO:0007669"/>
    <property type="project" value="InterPro"/>
</dbReference>
<dbReference type="GO" id="GO:0032196">
    <property type="term" value="P:transposition"/>
    <property type="evidence" value="ECO:0007669"/>
    <property type="project" value="TreeGrafter"/>
</dbReference>
<dbReference type="InterPro" id="IPR053392">
    <property type="entry name" value="Transposase_IS30-like"/>
</dbReference>
<dbReference type="PROSITE" id="PS50994">
    <property type="entry name" value="INTEGRASE"/>
    <property type="match status" value="1"/>
</dbReference>
<keyword evidence="4" id="KW-1185">Reference proteome</keyword>
<dbReference type="NCBIfam" id="NF033563">
    <property type="entry name" value="transpos_IS30"/>
    <property type="match status" value="1"/>
</dbReference>
<sequence length="319" mass="37088">MTYTHLTTDELVMIESYYHQNISVAKIAIYLNRTRTPIYAVINFLKEGHTALEYYQQYKENKKHCGRHRIVLPKQQQAYIKDKVAQGWTPDVIIGRAEEPIKCSVRTLYRQFKEKIFDETTLPMKGKRKPNGHKERRGKQAFKRNIAEREKDYPQFNKEFGHIEGDTIVGVQHKSAVITLVERLSKVIITLKPKGRKASDIELAMNRWFQVIPRNLFHSITFDCGKEFSNWKSICNQHDVAIYFADPGTPSQRALNENSNGLLRKDGLPKEMDFNQVDQSFVSSVADKRNNIPRKSLKYQTPLEVFLSYMSEDILSSLI</sequence>
<evidence type="ECO:0000313" key="3">
    <source>
        <dbReference type="EMBL" id="SIO08399.1"/>
    </source>
</evidence>
<proteinExistence type="predicted"/>
<dbReference type="AlphaFoldDB" id="A0A1N6GLL5"/>
<gene>
    <name evidence="2" type="ORF">SAMN05878443_0471</name>
    <name evidence="3" type="ORF">SAMN05878443_1297</name>
</gene>
<organism evidence="3 4">
    <name type="scientific">Carnobacterium alterfunditum</name>
    <dbReference type="NCBI Taxonomy" id="28230"/>
    <lineage>
        <taxon>Bacteria</taxon>
        <taxon>Bacillati</taxon>
        <taxon>Bacillota</taxon>
        <taxon>Bacilli</taxon>
        <taxon>Lactobacillales</taxon>
        <taxon>Carnobacteriaceae</taxon>
        <taxon>Carnobacterium</taxon>
    </lineage>
</organism>
<protein>
    <submittedName>
        <fullName evidence="3">Transposase and inactivated derivatives, IS30 family</fullName>
    </submittedName>
</protein>
<dbReference type="GO" id="GO:0004803">
    <property type="term" value="F:transposase activity"/>
    <property type="evidence" value="ECO:0007669"/>
    <property type="project" value="TreeGrafter"/>
</dbReference>
<name>A0A1N6GLL5_9LACT</name>
<dbReference type="InterPro" id="IPR012337">
    <property type="entry name" value="RNaseH-like_sf"/>
</dbReference>
<dbReference type="InterPro" id="IPR036397">
    <property type="entry name" value="RNaseH_sf"/>
</dbReference>
<dbReference type="RefSeq" id="WP_034547073.1">
    <property type="nucleotide sequence ID" value="NZ_FSRN01000001.1"/>
</dbReference>
<evidence type="ECO:0000313" key="2">
    <source>
        <dbReference type="EMBL" id="SIN91669.1"/>
    </source>
</evidence>
<dbReference type="GO" id="GO:0005829">
    <property type="term" value="C:cytosol"/>
    <property type="evidence" value="ECO:0007669"/>
    <property type="project" value="TreeGrafter"/>
</dbReference>
<dbReference type="PANTHER" id="PTHR10948:SF23">
    <property type="entry name" value="TRANSPOSASE INSI FOR INSERTION SEQUENCE ELEMENT IS30A-RELATED"/>
    <property type="match status" value="1"/>
</dbReference>
<dbReference type="EMBL" id="FSRN01000001">
    <property type="protein sequence ID" value="SIO08399.1"/>
    <property type="molecule type" value="Genomic_DNA"/>
</dbReference>
<dbReference type="GO" id="GO:0003676">
    <property type="term" value="F:nucleic acid binding"/>
    <property type="evidence" value="ECO:0007669"/>
    <property type="project" value="InterPro"/>
</dbReference>
<reference evidence="3" key="1">
    <citation type="submission" date="2016-11" db="EMBL/GenBank/DDBJ databases">
        <authorList>
            <person name="Jaros S."/>
            <person name="Januszkiewicz K."/>
            <person name="Wedrychowicz H."/>
        </authorList>
    </citation>
    <scope>NUCLEOTIDE SEQUENCE [LARGE SCALE GENOMIC DNA]</scope>
    <source>
        <strain evidence="3">313</strain>
    </source>
</reference>
<dbReference type="InterPro" id="IPR001584">
    <property type="entry name" value="Integrase_cat-core"/>
</dbReference>
<dbReference type="eggNOG" id="COG2826">
    <property type="taxonomic scope" value="Bacteria"/>
</dbReference>
<dbReference type="InterPro" id="IPR051917">
    <property type="entry name" value="Transposase-Integrase"/>
</dbReference>
<reference evidence="4" key="2">
    <citation type="submission" date="2016-11" db="EMBL/GenBank/DDBJ databases">
        <authorList>
            <person name="Varghese N."/>
            <person name="Submissions S."/>
        </authorList>
    </citation>
    <scope>NUCLEOTIDE SEQUENCE [LARGE SCALE GENOMIC DNA]</scope>
    <source>
        <strain evidence="4">313</strain>
    </source>
</reference>
<dbReference type="EMBL" id="FSRN01000001">
    <property type="protein sequence ID" value="SIN91669.1"/>
    <property type="molecule type" value="Genomic_DNA"/>
</dbReference>
<dbReference type="Gene3D" id="3.30.420.10">
    <property type="entry name" value="Ribonuclease H-like superfamily/Ribonuclease H"/>
    <property type="match status" value="1"/>
</dbReference>
<accession>A0A1N6GLL5</accession>
<evidence type="ECO:0000259" key="1">
    <source>
        <dbReference type="PROSITE" id="PS50994"/>
    </source>
</evidence>
<evidence type="ECO:0000313" key="4">
    <source>
        <dbReference type="Proteomes" id="UP000184758"/>
    </source>
</evidence>